<dbReference type="SUPFAM" id="SSF53187">
    <property type="entry name" value="Zn-dependent exopeptidases"/>
    <property type="match status" value="1"/>
</dbReference>
<dbReference type="PANTHER" id="PTHR30404">
    <property type="entry name" value="N-ACETYLMURAMOYL-L-ALANINE AMIDASE"/>
    <property type="match status" value="1"/>
</dbReference>
<keyword evidence="3" id="KW-0378">Hydrolase</keyword>
<reference evidence="7" key="1">
    <citation type="journal article" date="2019" name="Int. J. Syst. Evol. Microbiol.">
        <title>The Global Catalogue of Microorganisms (GCM) 10K type strain sequencing project: providing services to taxonomists for standard genome sequencing and annotation.</title>
        <authorList>
            <consortium name="The Broad Institute Genomics Platform"/>
            <consortium name="The Broad Institute Genome Sequencing Center for Infectious Disease"/>
            <person name="Wu L."/>
            <person name="Ma J."/>
        </authorList>
    </citation>
    <scope>NUCLEOTIDE SEQUENCE [LARGE SCALE GENOMIC DNA]</scope>
    <source>
        <strain evidence="7">CGMCC 1.16444</strain>
    </source>
</reference>
<protein>
    <recommendedName>
        <fullName evidence="2">N-acetylmuramoyl-L-alanine amidase</fullName>
        <ecNumber evidence="2">3.5.1.28</ecNumber>
    </recommendedName>
</protein>
<feature type="domain" description="MurNAc-LAA" evidence="5">
    <location>
        <begin position="200"/>
        <end position="355"/>
    </location>
</feature>
<evidence type="ECO:0000313" key="7">
    <source>
        <dbReference type="Proteomes" id="UP001595796"/>
    </source>
</evidence>
<proteinExistence type="predicted"/>
<evidence type="ECO:0000313" key="6">
    <source>
        <dbReference type="EMBL" id="MFC5069001.1"/>
    </source>
</evidence>
<keyword evidence="7" id="KW-1185">Reference proteome</keyword>
<dbReference type="SMART" id="SM00646">
    <property type="entry name" value="Ami_3"/>
    <property type="match status" value="1"/>
</dbReference>
<accession>A0ABV9Z2M2</accession>
<dbReference type="EMBL" id="JBHSJF010000006">
    <property type="protein sequence ID" value="MFC5069001.1"/>
    <property type="molecule type" value="Genomic_DNA"/>
</dbReference>
<dbReference type="Proteomes" id="UP001595796">
    <property type="component" value="Unassembled WGS sequence"/>
</dbReference>
<evidence type="ECO:0000256" key="1">
    <source>
        <dbReference type="ARBA" id="ARBA00001561"/>
    </source>
</evidence>
<comment type="caution">
    <text evidence="6">The sequence shown here is derived from an EMBL/GenBank/DDBJ whole genome shotgun (WGS) entry which is preliminary data.</text>
</comment>
<dbReference type="Gene3D" id="3.40.630.40">
    <property type="entry name" value="Zn-dependent exopeptidases"/>
    <property type="match status" value="1"/>
</dbReference>
<dbReference type="PANTHER" id="PTHR30404:SF0">
    <property type="entry name" value="N-ACETYLMURAMOYL-L-ALANINE AMIDASE AMIC"/>
    <property type="match status" value="1"/>
</dbReference>
<dbReference type="EC" id="3.5.1.28" evidence="2"/>
<organism evidence="6 7">
    <name type="scientific">Flaviflagellibacter deserti</name>
    <dbReference type="NCBI Taxonomy" id="2267266"/>
    <lineage>
        <taxon>Bacteria</taxon>
        <taxon>Pseudomonadati</taxon>
        <taxon>Pseudomonadota</taxon>
        <taxon>Alphaproteobacteria</taxon>
        <taxon>Hyphomicrobiales</taxon>
        <taxon>Flaviflagellibacter</taxon>
    </lineage>
</organism>
<dbReference type="Pfam" id="PF01520">
    <property type="entry name" value="Amidase_3"/>
    <property type="match status" value="1"/>
</dbReference>
<evidence type="ECO:0000256" key="3">
    <source>
        <dbReference type="ARBA" id="ARBA00022801"/>
    </source>
</evidence>
<dbReference type="InterPro" id="IPR050695">
    <property type="entry name" value="N-acetylmuramoyl_amidase_3"/>
</dbReference>
<gene>
    <name evidence="6" type="ORF">ACFPFW_13370</name>
</gene>
<sequence>MATRLEGDLNRTRLSVLLGAQIEPSIFTLPDPYRVIIDLPNVLFHAEDQTGHPARGLVSTYRYGLIAPGRSRIVIDTPGPVAVDSMKQSRTSDGIRLDIDLVATSRDAFVKAATRQRAEVEVPPKPDAPTADAGDKRPVIVIDPGHGGIDMGAHGQDGEQEKKVVLDFGLALRAKLDATGRYRVVMTRDDDRFIALADRVRVAREAGAQLFVSIHADSISDPFGVRGATVYTLSDRASDAEAEKLAEKENRADVIAGVDLTSEPDEVAGILIDLARRETKAFSARFAQNLVISVKGAVRLNKNPNRSAGFMVLKAPDVPSVLLELGYMSNRDDLKLLTSEEWRNTASGAMVAAVDRFFGYQKE</sequence>
<dbReference type="RefSeq" id="WP_379771082.1">
    <property type="nucleotide sequence ID" value="NZ_JBHSJF010000006.1"/>
</dbReference>
<feature type="region of interest" description="Disordered" evidence="4">
    <location>
        <begin position="115"/>
        <end position="137"/>
    </location>
</feature>
<dbReference type="InterPro" id="IPR002508">
    <property type="entry name" value="MurNAc-LAA_cat"/>
</dbReference>
<name>A0ABV9Z2M2_9HYPH</name>
<dbReference type="Pfam" id="PF11741">
    <property type="entry name" value="AMIN"/>
    <property type="match status" value="1"/>
</dbReference>
<evidence type="ECO:0000256" key="4">
    <source>
        <dbReference type="SAM" id="MobiDB-lite"/>
    </source>
</evidence>
<dbReference type="Gene3D" id="2.60.40.3500">
    <property type="match status" value="1"/>
</dbReference>
<comment type="catalytic activity">
    <reaction evidence="1">
        <text>Hydrolyzes the link between N-acetylmuramoyl residues and L-amino acid residues in certain cell-wall glycopeptides.</text>
        <dbReference type="EC" id="3.5.1.28"/>
    </reaction>
</comment>
<evidence type="ECO:0000259" key="5">
    <source>
        <dbReference type="SMART" id="SM00646"/>
    </source>
</evidence>
<dbReference type="InterPro" id="IPR021731">
    <property type="entry name" value="AMIN_dom"/>
</dbReference>
<dbReference type="CDD" id="cd02696">
    <property type="entry name" value="MurNAc-LAA"/>
    <property type="match status" value="1"/>
</dbReference>
<evidence type="ECO:0000256" key="2">
    <source>
        <dbReference type="ARBA" id="ARBA00011901"/>
    </source>
</evidence>